<comment type="caution">
    <text evidence="1">The sequence shown here is derived from an EMBL/GenBank/DDBJ whole genome shotgun (WGS) entry which is preliminary data.</text>
</comment>
<keyword evidence="2" id="KW-1185">Reference proteome</keyword>
<protein>
    <submittedName>
        <fullName evidence="1">Uncharacterized protein</fullName>
    </submittedName>
</protein>
<gene>
    <name evidence="1" type="ORF">DAT39_018899</name>
</gene>
<sequence>MTKNEACNRERETSDSEGVSFRLICLVIVGLQRREQRTSNRRQMVLPLTSFSG</sequence>
<accession>A0A8J4TTF3</accession>
<reference evidence="1" key="1">
    <citation type="submission" date="2020-07" db="EMBL/GenBank/DDBJ databases">
        <title>Clarias magur genome sequencing, assembly and annotation.</title>
        <authorList>
            <person name="Kushwaha B."/>
            <person name="Kumar R."/>
            <person name="Das P."/>
            <person name="Joshi C.G."/>
            <person name="Kumar D."/>
            <person name="Nagpure N.S."/>
            <person name="Pandey M."/>
            <person name="Agarwal S."/>
            <person name="Srivastava S."/>
            <person name="Singh M."/>
            <person name="Sahoo L."/>
            <person name="Jayasankar P."/>
            <person name="Meher P.K."/>
            <person name="Koringa P.G."/>
            <person name="Iquebal M.A."/>
            <person name="Das S.P."/>
            <person name="Bit A."/>
            <person name="Patnaik S."/>
            <person name="Patel N."/>
            <person name="Shah T.M."/>
            <person name="Hinsu A."/>
            <person name="Jena J.K."/>
        </authorList>
    </citation>
    <scope>NUCLEOTIDE SEQUENCE</scope>
    <source>
        <strain evidence="1">CIFAMagur01</strain>
        <tissue evidence="1">Testis</tissue>
    </source>
</reference>
<proteinExistence type="predicted"/>
<evidence type="ECO:0000313" key="2">
    <source>
        <dbReference type="Proteomes" id="UP000727407"/>
    </source>
</evidence>
<dbReference type="EMBL" id="QNUK01000589">
    <property type="protein sequence ID" value="KAF5891396.1"/>
    <property type="molecule type" value="Genomic_DNA"/>
</dbReference>
<name>A0A8J4TTF3_CLAMG</name>
<dbReference type="AlphaFoldDB" id="A0A8J4TTF3"/>
<feature type="non-terminal residue" evidence="1">
    <location>
        <position position="53"/>
    </location>
</feature>
<dbReference type="Proteomes" id="UP000727407">
    <property type="component" value="Unassembled WGS sequence"/>
</dbReference>
<evidence type="ECO:0000313" key="1">
    <source>
        <dbReference type="EMBL" id="KAF5891396.1"/>
    </source>
</evidence>
<organism evidence="1 2">
    <name type="scientific">Clarias magur</name>
    <name type="common">Asian catfish</name>
    <name type="synonym">Macropteronotus magur</name>
    <dbReference type="NCBI Taxonomy" id="1594786"/>
    <lineage>
        <taxon>Eukaryota</taxon>
        <taxon>Metazoa</taxon>
        <taxon>Chordata</taxon>
        <taxon>Craniata</taxon>
        <taxon>Vertebrata</taxon>
        <taxon>Euteleostomi</taxon>
        <taxon>Actinopterygii</taxon>
        <taxon>Neopterygii</taxon>
        <taxon>Teleostei</taxon>
        <taxon>Ostariophysi</taxon>
        <taxon>Siluriformes</taxon>
        <taxon>Clariidae</taxon>
        <taxon>Clarias</taxon>
    </lineage>
</organism>